<dbReference type="EMBL" id="FLUM01000003">
    <property type="protein sequence ID" value="SBW05475.1"/>
    <property type="molecule type" value="Genomic_DNA"/>
</dbReference>
<keyword evidence="1" id="KW-1133">Transmembrane helix</keyword>
<keyword evidence="1" id="KW-0812">Transmembrane</keyword>
<evidence type="ECO:0000256" key="1">
    <source>
        <dbReference type="SAM" id="Phobius"/>
    </source>
</evidence>
<feature type="transmembrane region" description="Helical" evidence="1">
    <location>
        <begin position="31"/>
        <end position="52"/>
    </location>
</feature>
<dbReference type="RefSeq" id="WP_296943507.1">
    <property type="nucleotide sequence ID" value="NZ_LT599032.1"/>
</dbReference>
<evidence type="ECO:0008006" key="3">
    <source>
        <dbReference type="Google" id="ProtNLM"/>
    </source>
</evidence>
<accession>A0A212K1U2</accession>
<protein>
    <recommendedName>
        <fullName evidence="3">Phosphodiester glycosidase domain-containing protein</fullName>
    </recommendedName>
</protein>
<name>A0A212K1U2_9BACT</name>
<organism evidence="2">
    <name type="scientific">uncultured Dysgonomonas sp</name>
    <dbReference type="NCBI Taxonomy" id="206096"/>
    <lineage>
        <taxon>Bacteria</taxon>
        <taxon>Pseudomonadati</taxon>
        <taxon>Bacteroidota</taxon>
        <taxon>Bacteroidia</taxon>
        <taxon>Bacteroidales</taxon>
        <taxon>Dysgonomonadaceae</taxon>
        <taxon>Dysgonomonas</taxon>
        <taxon>environmental samples</taxon>
    </lineage>
</organism>
<dbReference type="AlphaFoldDB" id="A0A212K1U2"/>
<reference evidence="2" key="1">
    <citation type="submission" date="2016-04" db="EMBL/GenBank/DDBJ databases">
        <authorList>
            <person name="Evans L.H."/>
            <person name="Alamgir A."/>
            <person name="Owens N."/>
            <person name="Weber N.D."/>
            <person name="Virtaneva K."/>
            <person name="Barbian K."/>
            <person name="Babar A."/>
            <person name="Rosenke K."/>
        </authorList>
    </citation>
    <scope>NUCLEOTIDE SEQUENCE</scope>
    <source>
        <strain evidence="2">86-1</strain>
    </source>
</reference>
<sequence length="293" mass="32759">MSKKDIQTENEVYFLGSKESRDKKPNPQKKWWLIAAACIAVVIIVALLTLLLRKPTTDYYFEPETEEAVYTAGITPDTIQPIPGDTVKGYVEILEETVNDVPMFVYVPHHATLSLSVGIPDTSDSTIVFITQAADIRGDNYEIVGDFVLAGEKLSRGVAKTGFCAVIDGEVIIGVSDNTPLLQKAIEWKGYFFRQYPLVDNGILIENNPKNKSIRRALATRSGKVIMVESRSAESFHDFAQALVDIGVTDAIYLVGSNTAFGWYYDEEHKKTEYGTVQSEELRNISYIVWRSE</sequence>
<keyword evidence="1" id="KW-0472">Membrane</keyword>
<gene>
    <name evidence="2" type="ORF">KL86DYS1_31123</name>
</gene>
<proteinExistence type="predicted"/>
<evidence type="ECO:0000313" key="2">
    <source>
        <dbReference type="EMBL" id="SBW05475.1"/>
    </source>
</evidence>